<organism evidence="1 2">
    <name type="scientific">Camelimonas fluminis</name>
    <dbReference type="NCBI Taxonomy" id="1576911"/>
    <lineage>
        <taxon>Bacteria</taxon>
        <taxon>Pseudomonadati</taxon>
        <taxon>Pseudomonadota</taxon>
        <taxon>Alphaproteobacteria</taxon>
        <taxon>Hyphomicrobiales</taxon>
        <taxon>Chelatococcaceae</taxon>
        <taxon>Camelimonas</taxon>
    </lineage>
</organism>
<protein>
    <submittedName>
        <fullName evidence="1">Uncharacterized protein</fullName>
    </submittedName>
</protein>
<name>A0ABV7UMW2_9HYPH</name>
<gene>
    <name evidence="1" type="ORF">ACFONL_21200</name>
</gene>
<dbReference type="Proteomes" id="UP001595704">
    <property type="component" value="Unassembled WGS sequence"/>
</dbReference>
<evidence type="ECO:0000313" key="1">
    <source>
        <dbReference type="EMBL" id="MFC3639863.1"/>
    </source>
</evidence>
<keyword evidence="2" id="KW-1185">Reference proteome</keyword>
<evidence type="ECO:0000313" key="2">
    <source>
        <dbReference type="Proteomes" id="UP001595704"/>
    </source>
</evidence>
<accession>A0ABV7UMW2</accession>
<dbReference type="RefSeq" id="WP_376853182.1">
    <property type="nucleotide sequence ID" value="NZ_JBHRYC010000106.1"/>
</dbReference>
<proteinExistence type="predicted"/>
<comment type="caution">
    <text evidence="1">The sequence shown here is derived from an EMBL/GenBank/DDBJ whole genome shotgun (WGS) entry which is preliminary data.</text>
</comment>
<sequence length="71" mass="7847">MTACPILSDGIREGISLRRKRRAAGAKGITEMMMPSGASRPLPPPKTGERAFLWRDNLDATRATISVRFYV</sequence>
<dbReference type="EMBL" id="JBHRYC010000106">
    <property type="protein sequence ID" value="MFC3639863.1"/>
    <property type="molecule type" value="Genomic_DNA"/>
</dbReference>
<reference evidence="2" key="1">
    <citation type="journal article" date="2019" name="Int. J. Syst. Evol. Microbiol.">
        <title>The Global Catalogue of Microorganisms (GCM) 10K type strain sequencing project: providing services to taxonomists for standard genome sequencing and annotation.</title>
        <authorList>
            <consortium name="The Broad Institute Genomics Platform"/>
            <consortium name="The Broad Institute Genome Sequencing Center for Infectious Disease"/>
            <person name="Wu L."/>
            <person name="Ma J."/>
        </authorList>
    </citation>
    <scope>NUCLEOTIDE SEQUENCE [LARGE SCALE GENOMIC DNA]</scope>
    <source>
        <strain evidence="2">KCTC 42282</strain>
    </source>
</reference>
<feature type="non-terminal residue" evidence="1">
    <location>
        <position position="71"/>
    </location>
</feature>